<keyword evidence="1 5" id="KW-0378">Hydrolase</keyword>
<dbReference type="SMART" id="SM00633">
    <property type="entry name" value="Glyco_10"/>
    <property type="match status" value="1"/>
</dbReference>
<feature type="region of interest" description="Disordered" evidence="6">
    <location>
        <begin position="1"/>
        <end position="30"/>
    </location>
</feature>
<comment type="caution">
    <text evidence="8">The sequence shown here is derived from an EMBL/GenBank/DDBJ whole genome shotgun (WGS) entry which is preliminary data.</text>
</comment>
<dbReference type="GO" id="GO:0000272">
    <property type="term" value="P:polysaccharide catabolic process"/>
    <property type="evidence" value="ECO:0007669"/>
    <property type="project" value="UniProtKB-KW"/>
</dbReference>
<reference evidence="8 9" key="1">
    <citation type="submission" date="2018-12" db="EMBL/GenBank/DDBJ databases">
        <title>The genome of Variovorax gossypii DSM 100435.</title>
        <authorList>
            <person name="Gao J."/>
            <person name="Sun J."/>
        </authorList>
    </citation>
    <scope>NUCLEOTIDE SEQUENCE [LARGE SCALE GENOMIC DNA]</scope>
    <source>
        <strain evidence="8 9">DSM 100435</strain>
    </source>
</reference>
<dbReference type="RefSeq" id="WP_126472195.1">
    <property type="nucleotide sequence ID" value="NZ_RXOE01000005.1"/>
</dbReference>
<evidence type="ECO:0000256" key="6">
    <source>
        <dbReference type="SAM" id="MobiDB-lite"/>
    </source>
</evidence>
<dbReference type="InterPro" id="IPR044846">
    <property type="entry name" value="GH10"/>
</dbReference>
<dbReference type="PROSITE" id="PS51760">
    <property type="entry name" value="GH10_2"/>
    <property type="match status" value="1"/>
</dbReference>
<keyword evidence="9" id="KW-1185">Reference proteome</keyword>
<evidence type="ECO:0000256" key="3">
    <source>
        <dbReference type="ARBA" id="ARBA00023295"/>
    </source>
</evidence>
<dbReference type="EC" id="3.2.1.8" evidence="5"/>
<keyword evidence="3 5" id="KW-0326">Glycosidase</keyword>
<dbReference type="SUPFAM" id="SSF51445">
    <property type="entry name" value="(Trans)glycosidases"/>
    <property type="match status" value="1"/>
</dbReference>
<dbReference type="Gene3D" id="3.20.20.80">
    <property type="entry name" value="Glycosidases"/>
    <property type="match status" value="1"/>
</dbReference>
<evidence type="ECO:0000256" key="1">
    <source>
        <dbReference type="ARBA" id="ARBA00022801"/>
    </source>
</evidence>
<evidence type="ECO:0000259" key="7">
    <source>
        <dbReference type="PROSITE" id="PS51760"/>
    </source>
</evidence>
<dbReference type="OrthoDB" id="9815836at2"/>
<gene>
    <name evidence="8" type="ORF">EJP69_19770</name>
</gene>
<dbReference type="InterPro" id="IPR017853">
    <property type="entry name" value="GH"/>
</dbReference>
<dbReference type="PANTHER" id="PTHR31490">
    <property type="entry name" value="GLYCOSYL HYDROLASE"/>
    <property type="match status" value="1"/>
</dbReference>
<dbReference type="AlphaFoldDB" id="A0A431TII8"/>
<keyword evidence="4 5" id="KW-0624">Polysaccharide degradation</keyword>
<dbReference type="Proteomes" id="UP000267418">
    <property type="component" value="Unassembled WGS sequence"/>
</dbReference>
<dbReference type="Pfam" id="PF00331">
    <property type="entry name" value="Glyco_hydro_10"/>
    <property type="match status" value="1"/>
</dbReference>
<protein>
    <recommendedName>
        <fullName evidence="5">Beta-xylanase</fullName>
        <ecNumber evidence="5">3.2.1.8</ecNumber>
    </recommendedName>
</protein>
<sequence length="958" mass="103425">MKIRSLGLATAQQSALAGPPSRRSRNTCNENFPIVGTTRSIGIMFGRLDIKSLLIALPAGLVIANATLAADRPTNPADWPALKDVYKNHFLIGSTNLDARNFGADVVPGENSVAAMTVKHFNVVTPGNAMKPEFWNGGISNPTPNFLTNLTSGINADIGAANARGVKVTGHVLVWHNQSAQWPAPNVLTASGGWETPWDYATAKMNLEYYIRTVAGHFDQEPFKTYAWDVVNEAFKDNPDNPADWRNALRTGYSPEERPSRWAQAYAKGGKSWDYMYDAFYAARQNTTAILNYNDFNDNERASKATTIASMVKEFNERYAAESAAGKGRILLDAKGNPRPLVDVIGTQGHWDMRLNLDAFERTIKTYLETGVNVDLTELDLAPTLGLDKGQRIQNGPEMDALFEEQGIQYAKLFSLLKEYAAGPGGRHPEYKGGVHRVTWWGMTDPGYHTNGYPWSGVGQPKEAYWATTNPEQYLIDAGLPPNGVAATFSYGGESFKARTWGGKNAQAMIDINVPVGTKNVVFTAANVSLPAGFAVESMKFNPPDCAVVPGKPCHVTVTARGPAPATASVENTATFVLSFGKMTVGWMDAANALEAPFSYADVRFSDGVTAFKQYKTSYGSDGMARASGVAETKAVPKHGRTTLVLQPQDPIAGPFGLRLQKDASTEKAWRLATRFEPGRTYMVVSGESAFNGQTQAAALTNRSKPATTASPESLSRTPVVLRGDILVPSRNSNAPPGEPALAQDNLKFVFEEAKSPAAGPYAAQEGHTMQSFIHGTNAYPHIVFRGNGATGTVVAGQNSLITRQTNGQEGSQIAERALDQAVWFNTPIDPKSGEMKMFLYSEKDGVKQHHVLKEVGDGETPNRDAGNAISQRQGSVGGFVAMQAESPKEGTSVRLYAYDIESYTSDNEPPTTEPPSPPPVMPIAFPFRRSGGSLDTGDLALALAALAALAIARRRRP</sequence>
<comment type="catalytic activity">
    <reaction evidence="5">
        <text>Endohydrolysis of (1-&gt;4)-beta-D-xylosidic linkages in xylans.</text>
        <dbReference type="EC" id="3.2.1.8"/>
    </reaction>
</comment>
<dbReference type="EMBL" id="RXOE01000005">
    <property type="protein sequence ID" value="RTQ32939.1"/>
    <property type="molecule type" value="Genomic_DNA"/>
</dbReference>
<evidence type="ECO:0000256" key="5">
    <source>
        <dbReference type="RuleBase" id="RU361174"/>
    </source>
</evidence>
<name>A0A431TII8_9BURK</name>
<keyword evidence="2 5" id="KW-0119">Carbohydrate metabolism</keyword>
<dbReference type="PRINTS" id="PR00134">
    <property type="entry name" value="GLHYDRLASE10"/>
</dbReference>
<dbReference type="GO" id="GO:0031176">
    <property type="term" value="F:endo-1,4-beta-xylanase activity"/>
    <property type="evidence" value="ECO:0007669"/>
    <property type="project" value="UniProtKB-EC"/>
</dbReference>
<evidence type="ECO:0000313" key="8">
    <source>
        <dbReference type="EMBL" id="RTQ32939.1"/>
    </source>
</evidence>
<organism evidence="8 9">
    <name type="scientific">Variovorax gossypii</name>
    <dbReference type="NCBI Taxonomy" id="1679495"/>
    <lineage>
        <taxon>Bacteria</taxon>
        <taxon>Pseudomonadati</taxon>
        <taxon>Pseudomonadota</taxon>
        <taxon>Betaproteobacteria</taxon>
        <taxon>Burkholderiales</taxon>
        <taxon>Comamonadaceae</taxon>
        <taxon>Variovorax</taxon>
    </lineage>
</organism>
<comment type="similarity">
    <text evidence="5">Belongs to the glycosyl hydrolase 10 (cellulase F) family.</text>
</comment>
<accession>A0A431TII8</accession>
<feature type="domain" description="GH10" evidence="7">
    <location>
        <begin position="76"/>
        <end position="471"/>
    </location>
</feature>
<proteinExistence type="inferred from homology"/>
<evidence type="ECO:0000313" key="9">
    <source>
        <dbReference type="Proteomes" id="UP000267418"/>
    </source>
</evidence>
<dbReference type="InterPro" id="IPR001000">
    <property type="entry name" value="GH10_dom"/>
</dbReference>
<evidence type="ECO:0000256" key="4">
    <source>
        <dbReference type="ARBA" id="ARBA00023326"/>
    </source>
</evidence>
<evidence type="ECO:0000256" key="2">
    <source>
        <dbReference type="ARBA" id="ARBA00023277"/>
    </source>
</evidence>
<dbReference type="PANTHER" id="PTHR31490:SF90">
    <property type="entry name" value="ENDO-1,4-BETA-XYLANASE A"/>
    <property type="match status" value="1"/>
</dbReference>